<dbReference type="Proteomes" id="UP000001070">
    <property type="component" value="Unassembled WGS sequence"/>
</dbReference>
<sequence length="71" mass="8185">MRRQQQTEQTSELELEQEQEHEQQLKIEMKTAFELLTTPDGQGRKLVDGGETLAKGNRLTRIILTHAFHAP</sequence>
<evidence type="ECO:0000313" key="2">
    <source>
        <dbReference type="EMBL" id="EDW02741.1"/>
    </source>
</evidence>
<organism evidence="3">
    <name type="scientific">Drosophila grimshawi</name>
    <name type="common">Hawaiian fruit fly</name>
    <name type="synonym">Idiomyia grimshawi</name>
    <dbReference type="NCBI Taxonomy" id="7222"/>
    <lineage>
        <taxon>Eukaryota</taxon>
        <taxon>Metazoa</taxon>
        <taxon>Ecdysozoa</taxon>
        <taxon>Arthropoda</taxon>
        <taxon>Hexapoda</taxon>
        <taxon>Insecta</taxon>
        <taxon>Pterygota</taxon>
        <taxon>Neoptera</taxon>
        <taxon>Endopterygota</taxon>
        <taxon>Diptera</taxon>
        <taxon>Brachycera</taxon>
        <taxon>Muscomorpha</taxon>
        <taxon>Ephydroidea</taxon>
        <taxon>Drosophilidae</taxon>
        <taxon>Drosophila</taxon>
        <taxon>Hawaiian Drosophila</taxon>
    </lineage>
</organism>
<name>B4J4N6_DROGR</name>
<dbReference type="HOGENOM" id="CLU_2742702_0_0_1"/>
<dbReference type="EMBL" id="CH916367">
    <property type="protein sequence ID" value="EDW02741.1"/>
    <property type="molecule type" value="Genomic_DNA"/>
</dbReference>
<evidence type="ECO:0000256" key="1">
    <source>
        <dbReference type="SAM" id="MobiDB-lite"/>
    </source>
</evidence>
<proteinExistence type="predicted"/>
<keyword evidence="3" id="KW-1185">Reference proteome</keyword>
<dbReference type="AlphaFoldDB" id="B4J4N6"/>
<reference evidence="2 3" key="1">
    <citation type="journal article" date="2007" name="Nature">
        <title>Evolution of genes and genomes on the Drosophila phylogeny.</title>
        <authorList>
            <consortium name="Drosophila 12 Genomes Consortium"/>
            <person name="Clark A.G."/>
            <person name="Eisen M.B."/>
            <person name="Smith D.R."/>
            <person name="Bergman C.M."/>
            <person name="Oliver B."/>
            <person name="Markow T.A."/>
            <person name="Kaufman T.C."/>
            <person name="Kellis M."/>
            <person name="Gelbart W."/>
            <person name="Iyer V.N."/>
            <person name="Pollard D.A."/>
            <person name="Sackton T.B."/>
            <person name="Larracuente A.M."/>
            <person name="Singh N.D."/>
            <person name="Abad J.P."/>
            <person name="Abt D.N."/>
            <person name="Adryan B."/>
            <person name="Aguade M."/>
            <person name="Akashi H."/>
            <person name="Anderson W.W."/>
            <person name="Aquadro C.F."/>
            <person name="Ardell D.H."/>
            <person name="Arguello R."/>
            <person name="Artieri C.G."/>
            <person name="Barbash D.A."/>
            <person name="Barker D."/>
            <person name="Barsanti P."/>
            <person name="Batterham P."/>
            <person name="Batzoglou S."/>
            <person name="Begun D."/>
            <person name="Bhutkar A."/>
            <person name="Blanco E."/>
            <person name="Bosak S.A."/>
            <person name="Bradley R.K."/>
            <person name="Brand A.D."/>
            <person name="Brent M.R."/>
            <person name="Brooks A.N."/>
            <person name="Brown R.H."/>
            <person name="Butlin R.K."/>
            <person name="Caggese C."/>
            <person name="Calvi B.R."/>
            <person name="Bernardo de Carvalho A."/>
            <person name="Caspi A."/>
            <person name="Castrezana S."/>
            <person name="Celniker S.E."/>
            <person name="Chang J.L."/>
            <person name="Chapple C."/>
            <person name="Chatterji S."/>
            <person name="Chinwalla A."/>
            <person name="Civetta A."/>
            <person name="Clifton S.W."/>
            <person name="Comeron J.M."/>
            <person name="Costello J.C."/>
            <person name="Coyne J.A."/>
            <person name="Daub J."/>
            <person name="David R.G."/>
            <person name="Delcher A.L."/>
            <person name="Delehaunty K."/>
            <person name="Do C.B."/>
            <person name="Ebling H."/>
            <person name="Edwards K."/>
            <person name="Eickbush T."/>
            <person name="Evans J.D."/>
            <person name="Filipski A."/>
            <person name="Findeiss S."/>
            <person name="Freyhult E."/>
            <person name="Fulton L."/>
            <person name="Fulton R."/>
            <person name="Garcia A.C."/>
            <person name="Gardiner A."/>
            <person name="Garfield D.A."/>
            <person name="Garvin B.E."/>
            <person name="Gibson G."/>
            <person name="Gilbert D."/>
            <person name="Gnerre S."/>
            <person name="Godfrey J."/>
            <person name="Good R."/>
            <person name="Gotea V."/>
            <person name="Gravely B."/>
            <person name="Greenberg A.J."/>
            <person name="Griffiths-Jones S."/>
            <person name="Gross S."/>
            <person name="Guigo R."/>
            <person name="Gustafson E.A."/>
            <person name="Haerty W."/>
            <person name="Hahn M.W."/>
            <person name="Halligan D.L."/>
            <person name="Halpern A.L."/>
            <person name="Halter G.M."/>
            <person name="Han M.V."/>
            <person name="Heger A."/>
            <person name="Hillier L."/>
            <person name="Hinrichs A.S."/>
            <person name="Holmes I."/>
            <person name="Hoskins R.A."/>
            <person name="Hubisz M.J."/>
            <person name="Hultmark D."/>
            <person name="Huntley M.A."/>
            <person name="Jaffe D.B."/>
            <person name="Jagadeeshan S."/>
            <person name="Jeck W.R."/>
            <person name="Johnson J."/>
            <person name="Jones C.D."/>
            <person name="Jordan W.C."/>
            <person name="Karpen G.H."/>
            <person name="Kataoka E."/>
            <person name="Keightley P.D."/>
            <person name="Kheradpour P."/>
            <person name="Kirkness E.F."/>
            <person name="Koerich L.B."/>
            <person name="Kristiansen K."/>
            <person name="Kudrna D."/>
            <person name="Kulathinal R.J."/>
            <person name="Kumar S."/>
            <person name="Kwok R."/>
            <person name="Lander E."/>
            <person name="Langley C.H."/>
            <person name="Lapoint R."/>
            <person name="Lazzaro B.P."/>
            <person name="Lee S.J."/>
            <person name="Levesque L."/>
            <person name="Li R."/>
            <person name="Lin C.F."/>
            <person name="Lin M.F."/>
            <person name="Lindblad-Toh K."/>
            <person name="Llopart A."/>
            <person name="Long M."/>
            <person name="Low L."/>
            <person name="Lozovsky E."/>
            <person name="Lu J."/>
            <person name="Luo M."/>
            <person name="Machado C.A."/>
            <person name="Makalowski W."/>
            <person name="Marzo M."/>
            <person name="Matsuda M."/>
            <person name="Matzkin L."/>
            <person name="McAllister B."/>
            <person name="McBride C.S."/>
            <person name="McKernan B."/>
            <person name="McKernan K."/>
            <person name="Mendez-Lago M."/>
            <person name="Minx P."/>
            <person name="Mollenhauer M.U."/>
            <person name="Montooth K."/>
            <person name="Mount S.M."/>
            <person name="Mu X."/>
            <person name="Myers E."/>
            <person name="Negre B."/>
            <person name="Newfeld S."/>
            <person name="Nielsen R."/>
            <person name="Noor M.A."/>
            <person name="O'Grady P."/>
            <person name="Pachter L."/>
            <person name="Papaceit M."/>
            <person name="Parisi M.J."/>
            <person name="Parisi M."/>
            <person name="Parts L."/>
            <person name="Pedersen J.S."/>
            <person name="Pesole G."/>
            <person name="Phillippy A.M."/>
            <person name="Ponting C.P."/>
            <person name="Pop M."/>
            <person name="Porcelli D."/>
            <person name="Powell J.R."/>
            <person name="Prohaska S."/>
            <person name="Pruitt K."/>
            <person name="Puig M."/>
            <person name="Quesneville H."/>
            <person name="Ram K.R."/>
            <person name="Rand D."/>
            <person name="Rasmussen M.D."/>
            <person name="Reed L.K."/>
            <person name="Reenan R."/>
            <person name="Reily A."/>
            <person name="Remington K.A."/>
            <person name="Rieger T.T."/>
            <person name="Ritchie M.G."/>
            <person name="Robin C."/>
            <person name="Rogers Y.H."/>
            <person name="Rohde C."/>
            <person name="Rozas J."/>
            <person name="Rubenfield M.J."/>
            <person name="Ruiz A."/>
            <person name="Russo S."/>
            <person name="Salzberg S.L."/>
            <person name="Sanchez-Gracia A."/>
            <person name="Saranga D.J."/>
            <person name="Sato H."/>
            <person name="Schaeffer S.W."/>
            <person name="Schatz M.C."/>
            <person name="Schlenke T."/>
            <person name="Schwartz R."/>
            <person name="Segarra C."/>
            <person name="Singh R.S."/>
            <person name="Sirot L."/>
            <person name="Sirota M."/>
            <person name="Sisneros N.B."/>
            <person name="Smith C.D."/>
            <person name="Smith T.F."/>
            <person name="Spieth J."/>
            <person name="Stage D.E."/>
            <person name="Stark A."/>
            <person name="Stephan W."/>
            <person name="Strausberg R.L."/>
            <person name="Strempel S."/>
            <person name="Sturgill D."/>
            <person name="Sutton G."/>
            <person name="Sutton G.G."/>
            <person name="Tao W."/>
            <person name="Teichmann S."/>
            <person name="Tobari Y.N."/>
            <person name="Tomimura Y."/>
            <person name="Tsolas J.M."/>
            <person name="Valente V.L."/>
            <person name="Venter E."/>
            <person name="Venter J.C."/>
            <person name="Vicario S."/>
            <person name="Vieira F.G."/>
            <person name="Vilella A.J."/>
            <person name="Villasante A."/>
            <person name="Walenz B."/>
            <person name="Wang J."/>
            <person name="Wasserman M."/>
            <person name="Watts T."/>
            <person name="Wilson D."/>
            <person name="Wilson R.K."/>
            <person name="Wing R.A."/>
            <person name="Wolfner M.F."/>
            <person name="Wong A."/>
            <person name="Wong G.K."/>
            <person name="Wu C.I."/>
            <person name="Wu G."/>
            <person name="Yamamoto D."/>
            <person name="Yang H.P."/>
            <person name="Yang S.P."/>
            <person name="Yorke J.A."/>
            <person name="Yoshida K."/>
            <person name="Zdobnov E."/>
            <person name="Zhang P."/>
            <person name="Zhang Y."/>
            <person name="Zimin A.V."/>
            <person name="Baldwin J."/>
            <person name="Abdouelleil A."/>
            <person name="Abdulkadir J."/>
            <person name="Abebe A."/>
            <person name="Abera B."/>
            <person name="Abreu J."/>
            <person name="Acer S.C."/>
            <person name="Aftuck L."/>
            <person name="Alexander A."/>
            <person name="An P."/>
            <person name="Anderson E."/>
            <person name="Anderson S."/>
            <person name="Arachi H."/>
            <person name="Azer M."/>
            <person name="Bachantsang P."/>
            <person name="Barry A."/>
            <person name="Bayul T."/>
            <person name="Berlin A."/>
            <person name="Bessette D."/>
            <person name="Bloom T."/>
            <person name="Blye J."/>
            <person name="Boguslavskiy L."/>
            <person name="Bonnet C."/>
            <person name="Boukhgalter B."/>
            <person name="Bourzgui I."/>
            <person name="Brown A."/>
            <person name="Cahill P."/>
            <person name="Channer S."/>
            <person name="Cheshatsang Y."/>
            <person name="Chuda L."/>
            <person name="Citroen M."/>
            <person name="Collymore A."/>
            <person name="Cooke P."/>
            <person name="Costello M."/>
            <person name="D'Aco K."/>
            <person name="Daza R."/>
            <person name="De Haan G."/>
            <person name="DeGray S."/>
            <person name="DeMaso C."/>
            <person name="Dhargay N."/>
            <person name="Dooley K."/>
            <person name="Dooley E."/>
            <person name="Doricent M."/>
            <person name="Dorje P."/>
            <person name="Dorjee K."/>
            <person name="Dupes A."/>
            <person name="Elong R."/>
            <person name="Falk J."/>
            <person name="Farina A."/>
            <person name="Faro S."/>
            <person name="Ferguson D."/>
            <person name="Fisher S."/>
            <person name="Foley C.D."/>
            <person name="Franke A."/>
            <person name="Friedrich D."/>
            <person name="Gadbois L."/>
            <person name="Gearin G."/>
            <person name="Gearin C.R."/>
            <person name="Giannoukos G."/>
            <person name="Goode T."/>
            <person name="Graham J."/>
            <person name="Grandbois E."/>
            <person name="Grewal S."/>
            <person name="Gyaltsen K."/>
            <person name="Hafez N."/>
            <person name="Hagos B."/>
            <person name="Hall J."/>
            <person name="Henson C."/>
            <person name="Hollinger A."/>
            <person name="Honan T."/>
            <person name="Huard M.D."/>
            <person name="Hughes L."/>
            <person name="Hurhula B."/>
            <person name="Husby M.E."/>
            <person name="Kamat A."/>
            <person name="Kanga B."/>
            <person name="Kashin S."/>
            <person name="Khazanovich D."/>
            <person name="Kisner P."/>
            <person name="Lance K."/>
            <person name="Lara M."/>
            <person name="Lee W."/>
            <person name="Lennon N."/>
            <person name="Letendre F."/>
            <person name="LeVine R."/>
            <person name="Lipovsky A."/>
            <person name="Liu X."/>
            <person name="Liu J."/>
            <person name="Liu S."/>
            <person name="Lokyitsang T."/>
            <person name="Lokyitsang Y."/>
            <person name="Lubonja R."/>
            <person name="Lui A."/>
            <person name="MacDonald P."/>
            <person name="Magnisalis V."/>
            <person name="Maru K."/>
            <person name="Matthews C."/>
            <person name="McCusker W."/>
            <person name="McDonough S."/>
            <person name="Mehta T."/>
            <person name="Meldrim J."/>
            <person name="Meneus L."/>
            <person name="Mihai O."/>
            <person name="Mihalev A."/>
            <person name="Mihova T."/>
            <person name="Mittelman R."/>
            <person name="Mlenga V."/>
            <person name="Montmayeur A."/>
            <person name="Mulrain L."/>
            <person name="Navidi A."/>
            <person name="Naylor J."/>
            <person name="Negash T."/>
            <person name="Nguyen T."/>
            <person name="Nguyen N."/>
            <person name="Nicol R."/>
            <person name="Norbu C."/>
            <person name="Norbu N."/>
            <person name="Novod N."/>
            <person name="O'Neill B."/>
            <person name="Osman S."/>
            <person name="Markiewicz E."/>
            <person name="Oyono O.L."/>
            <person name="Patti C."/>
            <person name="Phunkhang P."/>
            <person name="Pierre F."/>
            <person name="Priest M."/>
            <person name="Raghuraman S."/>
            <person name="Rege F."/>
            <person name="Reyes R."/>
            <person name="Rise C."/>
            <person name="Rogov P."/>
            <person name="Ross K."/>
            <person name="Ryan E."/>
            <person name="Settipalli S."/>
            <person name="Shea T."/>
            <person name="Sherpa N."/>
            <person name="Shi L."/>
            <person name="Shih D."/>
            <person name="Sparrow T."/>
            <person name="Spaulding J."/>
            <person name="Stalker J."/>
            <person name="Stange-Thomann N."/>
            <person name="Stavropoulos S."/>
            <person name="Stone C."/>
            <person name="Strader C."/>
            <person name="Tesfaye S."/>
            <person name="Thomson T."/>
            <person name="Thoulutsang Y."/>
            <person name="Thoulutsang D."/>
            <person name="Topham K."/>
            <person name="Topping I."/>
            <person name="Tsamla T."/>
            <person name="Vassiliev H."/>
            <person name="Vo A."/>
            <person name="Wangchuk T."/>
            <person name="Wangdi T."/>
            <person name="Weiand M."/>
            <person name="Wilkinson J."/>
            <person name="Wilson A."/>
            <person name="Yadav S."/>
            <person name="Young G."/>
            <person name="Yu Q."/>
            <person name="Zembek L."/>
            <person name="Zhong D."/>
            <person name="Zimmer A."/>
            <person name="Zwirko Z."/>
            <person name="Jaffe D.B."/>
            <person name="Alvarez P."/>
            <person name="Brockman W."/>
            <person name="Butler J."/>
            <person name="Chin C."/>
            <person name="Gnerre S."/>
            <person name="Grabherr M."/>
            <person name="Kleber M."/>
            <person name="Mauceli E."/>
            <person name="MacCallum I."/>
        </authorList>
    </citation>
    <scope>NUCLEOTIDE SEQUENCE [LARGE SCALE GENOMIC DNA]</scope>
    <source>
        <strain evidence="3">Tucson 15287-2541.00</strain>
    </source>
</reference>
<gene>
    <name evidence="2" type="primary">Dgri\GH22154</name>
    <name evidence="2" type="ORF">Dgri_GH22154</name>
</gene>
<accession>B4J4N6</accession>
<dbReference type="InParanoid" id="B4J4N6"/>
<feature type="compositionally biased region" description="Low complexity" evidence="1">
    <location>
        <begin position="1"/>
        <end position="10"/>
    </location>
</feature>
<evidence type="ECO:0000313" key="3">
    <source>
        <dbReference type="Proteomes" id="UP000001070"/>
    </source>
</evidence>
<protein>
    <submittedName>
        <fullName evidence="2">GH22154</fullName>
    </submittedName>
</protein>
<feature type="region of interest" description="Disordered" evidence="1">
    <location>
        <begin position="1"/>
        <end position="23"/>
    </location>
</feature>